<feature type="domain" description="EamA" evidence="7">
    <location>
        <begin position="7"/>
        <end position="134"/>
    </location>
</feature>
<evidence type="ECO:0000313" key="9">
    <source>
        <dbReference type="Proteomes" id="UP000601223"/>
    </source>
</evidence>
<proteinExistence type="inferred from homology"/>
<comment type="caution">
    <text evidence="8">The sequence shown here is derived from an EMBL/GenBank/DDBJ whole genome shotgun (WGS) entry which is preliminary data.</text>
</comment>
<dbReference type="PANTHER" id="PTHR32322:SF2">
    <property type="entry name" value="EAMA DOMAIN-CONTAINING PROTEIN"/>
    <property type="match status" value="1"/>
</dbReference>
<feature type="transmembrane region" description="Helical" evidence="6">
    <location>
        <begin position="35"/>
        <end position="52"/>
    </location>
</feature>
<feature type="domain" description="EamA" evidence="7">
    <location>
        <begin position="145"/>
        <end position="276"/>
    </location>
</feature>
<evidence type="ECO:0000256" key="3">
    <source>
        <dbReference type="ARBA" id="ARBA00022692"/>
    </source>
</evidence>
<reference evidence="8 9" key="1">
    <citation type="submission" date="2021-01" db="EMBL/GenBank/DDBJ databases">
        <title>Whole genome shotgun sequence of Catellatospora bangladeshensis NBRC 107357.</title>
        <authorList>
            <person name="Komaki H."/>
            <person name="Tamura T."/>
        </authorList>
    </citation>
    <scope>NUCLEOTIDE SEQUENCE [LARGE SCALE GENOMIC DNA]</scope>
    <source>
        <strain evidence="8 9">NBRC 107357</strain>
    </source>
</reference>
<evidence type="ECO:0000256" key="5">
    <source>
        <dbReference type="ARBA" id="ARBA00023136"/>
    </source>
</evidence>
<dbReference type="PANTHER" id="PTHR32322">
    <property type="entry name" value="INNER MEMBRANE TRANSPORTER"/>
    <property type="match status" value="1"/>
</dbReference>
<feature type="transmembrane region" description="Helical" evidence="6">
    <location>
        <begin position="141"/>
        <end position="163"/>
    </location>
</feature>
<feature type="transmembrane region" description="Helical" evidence="6">
    <location>
        <begin position="206"/>
        <end position="226"/>
    </location>
</feature>
<evidence type="ECO:0000313" key="8">
    <source>
        <dbReference type="EMBL" id="GIF84425.1"/>
    </source>
</evidence>
<dbReference type="InterPro" id="IPR000620">
    <property type="entry name" value="EamA_dom"/>
</dbReference>
<name>A0A8J3NN24_9ACTN</name>
<dbReference type="Proteomes" id="UP000601223">
    <property type="component" value="Unassembled WGS sequence"/>
</dbReference>
<feature type="transmembrane region" description="Helical" evidence="6">
    <location>
        <begin position="260"/>
        <end position="282"/>
    </location>
</feature>
<dbReference type="GO" id="GO:0016020">
    <property type="term" value="C:membrane"/>
    <property type="evidence" value="ECO:0007669"/>
    <property type="project" value="UniProtKB-SubCell"/>
</dbReference>
<feature type="transmembrane region" description="Helical" evidence="6">
    <location>
        <begin position="233"/>
        <end position="254"/>
    </location>
</feature>
<keyword evidence="4 6" id="KW-1133">Transmembrane helix</keyword>
<evidence type="ECO:0000259" key="7">
    <source>
        <dbReference type="Pfam" id="PF00892"/>
    </source>
</evidence>
<dbReference type="Gene3D" id="1.10.3730.20">
    <property type="match status" value="1"/>
</dbReference>
<dbReference type="SUPFAM" id="SSF103481">
    <property type="entry name" value="Multidrug resistance efflux transporter EmrE"/>
    <property type="match status" value="2"/>
</dbReference>
<gene>
    <name evidence="8" type="ORF">Cba03nite_57740</name>
</gene>
<dbReference type="RefSeq" id="WP_203752717.1">
    <property type="nucleotide sequence ID" value="NZ_BONF01000037.1"/>
</dbReference>
<keyword evidence="9" id="KW-1185">Reference proteome</keyword>
<evidence type="ECO:0000256" key="4">
    <source>
        <dbReference type="ARBA" id="ARBA00022989"/>
    </source>
</evidence>
<feature type="transmembrane region" description="Helical" evidence="6">
    <location>
        <begin position="118"/>
        <end position="135"/>
    </location>
</feature>
<evidence type="ECO:0000256" key="1">
    <source>
        <dbReference type="ARBA" id="ARBA00004141"/>
    </source>
</evidence>
<dbReference type="InterPro" id="IPR050638">
    <property type="entry name" value="AA-Vitamin_Transporters"/>
</dbReference>
<accession>A0A8J3NN24</accession>
<dbReference type="Pfam" id="PF00892">
    <property type="entry name" value="EamA"/>
    <property type="match status" value="2"/>
</dbReference>
<sequence>MEGKLRWIAVSAVAPVAWGSTYFVTHRFLPPDYPFYGAAIRALPAGLLLLLVRRRLPRGAWWWRSLVLGTLNMGAFFALVYLAAQTLPTSVASTIMATSPVAMMLIAWAALSARPAAAQLAGAVLGIGGVCLMLLDGGGTVAPRGVLASGAAMAMSSLGYVLAKKWSADVDVFSLTAWQLLAGGALLLPAAVAVEGAPPVLDAAALAGFGYVSIVATALAFAAWFAGLRHLSAGTVGLIGLLNPMTGVLLGAAVAGEALAAHQLAGLALVFTGIVVGQPVAARLLARLRPARDDAGAALCTS</sequence>
<evidence type="ECO:0000256" key="6">
    <source>
        <dbReference type="SAM" id="Phobius"/>
    </source>
</evidence>
<keyword evidence="3 6" id="KW-0812">Transmembrane</keyword>
<organism evidence="8 9">
    <name type="scientific">Catellatospora bangladeshensis</name>
    <dbReference type="NCBI Taxonomy" id="310355"/>
    <lineage>
        <taxon>Bacteria</taxon>
        <taxon>Bacillati</taxon>
        <taxon>Actinomycetota</taxon>
        <taxon>Actinomycetes</taxon>
        <taxon>Micromonosporales</taxon>
        <taxon>Micromonosporaceae</taxon>
        <taxon>Catellatospora</taxon>
    </lineage>
</organism>
<protein>
    <submittedName>
        <fullName evidence="8">ABC transporter permease</fullName>
    </submittedName>
</protein>
<feature type="transmembrane region" description="Helical" evidence="6">
    <location>
        <begin position="90"/>
        <end position="111"/>
    </location>
</feature>
<evidence type="ECO:0000256" key="2">
    <source>
        <dbReference type="ARBA" id="ARBA00007362"/>
    </source>
</evidence>
<dbReference type="InterPro" id="IPR037185">
    <property type="entry name" value="EmrE-like"/>
</dbReference>
<comment type="similarity">
    <text evidence="2">Belongs to the EamA transporter family.</text>
</comment>
<feature type="transmembrane region" description="Helical" evidence="6">
    <location>
        <begin position="175"/>
        <end position="194"/>
    </location>
</feature>
<keyword evidence="5 6" id="KW-0472">Membrane</keyword>
<feature type="transmembrane region" description="Helical" evidence="6">
    <location>
        <begin position="61"/>
        <end position="84"/>
    </location>
</feature>
<dbReference type="EMBL" id="BONF01000037">
    <property type="protein sequence ID" value="GIF84425.1"/>
    <property type="molecule type" value="Genomic_DNA"/>
</dbReference>
<comment type="subcellular location">
    <subcellularLocation>
        <location evidence="1">Membrane</location>
        <topology evidence="1">Multi-pass membrane protein</topology>
    </subcellularLocation>
</comment>
<dbReference type="AlphaFoldDB" id="A0A8J3NN24"/>